<protein>
    <submittedName>
        <fullName evidence="2">Lipase</fullName>
    </submittedName>
</protein>
<proteinExistence type="predicted"/>
<dbReference type="InterPro" id="IPR029058">
    <property type="entry name" value="AB_hydrolase_fold"/>
</dbReference>
<keyword evidence="1" id="KW-0732">Signal</keyword>
<dbReference type="Gene3D" id="3.40.50.1820">
    <property type="entry name" value="alpha/beta hydrolase"/>
    <property type="match status" value="1"/>
</dbReference>
<sequence length="401" mass="41008">MRVRGLSGRRILGTLAAAALSAAAVISFTAAPVGASPYLPAGDGDPFYAAPADLASAVNGQVLKVQPAASPFPGSTAQKVQFRSTNSQGEPIAAVTTVLVPNGGARHDLLSYQPFTNSLGLQCAPSHQLFRGGLQEQQLIGLALARGVAVNVPDHLGPTSAYGAARLGGTITLDSIRAVQSDPGFRVGKVRTALAGYSGGAMASAYAAVLAPTYAPELNLVGLSAGGTPVNLEAIARTLGVNPNPLFGLGFAASLGLEREYPNELALSEQLNPRGVALADQIRNSCTQQIIDAGANLKIADVVGGGSLSDDQAGVDALNRNSVQMYPGAPRIPVLLYQGASDQLTPTARVQATAAKWCRQGTRVQTIILPGDHGSTIATGVPFALNYINDRLSGVPAPSTC</sequence>
<dbReference type="Gene3D" id="1.10.260.130">
    <property type="match status" value="1"/>
</dbReference>
<dbReference type="Pfam" id="PF03583">
    <property type="entry name" value="LIP"/>
    <property type="match status" value="1"/>
</dbReference>
<evidence type="ECO:0000256" key="1">
    <source>
        <dbReference type="SAM" id="SignalP"/>
    </source>
</evidence>
<name>A0ABT4MNM8_GORRU</name>
<organism evidence="2 3">
    <name type="scientific">Gordonia rubripertincta</name>
    <name type="common">Rhodococcus corallinus</name>
    <dbReference type="NCBI Taxonomy" id="36822"/>
    <lineage>
        <taxon>Bacteria</taxon>
        <taxon>Bacillati</taxon>
        <taxon>Actinomycetota</taxon>
        <taxon>Actinomycetes</taxon>
        <taxon>Mycobacteriales</taxon>
        <taxon>Gordoniaceae</taxon>
        <taxon>Gordonia</taxon>
    </lineage>
</organism>
<accession>A0ABT4MNM8</accession>
<dbReference type="InterPro" id="IPR005152">
    <property type="entry name" value="Lipase_secreted"/>
</dbReference>
<comment type="caution">
    <text evidence="2">The sequence shown here is derived from an EMBL/GenBank/DDBJ whole genome shotgun (WGS) entry which is preliminary data.</text>
</comment>
<evidence type="ECO:0000313" key="3">
    <source>
        <dbReference type="Proteomes" id="UP001067235"/>
    </source>
</evidence>
<feature type="chain" id="PRO_5045409132" evidence="1">
    <location>
        <begin position="36"/>
        <end position="401"/>
    </location>
</feature>
<reference evidence="2" key="1">
    <citation type="submission" date="2022-12" db="EMBL/GenBank/DDBJ databases">
        <authorList>
            <person name="Krivoruchko A.V."/>
            <person name="Elkin A."/>
        </authorList>
    </citation>
    <scope>NUCLEOTIDE SEQUENCE</scope>
    <source>
        <strain evidence="2">IEGM 1388</strain>
    </source>
</reference>
<keyword evidence="3" id="KW-1185">Reference proteome</keyword>
<evidence type="ECO:0000313" key="2">
    <source>
        <dbReference type="EMBL" id="MCZ4548439.1"/>
    </source>
</evidence>
<dbReference type="PANTHER" id="PTHR34853">
    <property type="match status" value="1"/>
</dbReference>
<dbReference type="Proteomes" id="UP001067235">
    <property type="component" value="Unassembled WGS sequence"/>
</dbReference>
<feature type="signal peptide" evidence="1">
    <location>
        <begin position="1"/>
        <end position="35"/>
    </location>
</feature>
<dbReference type="SUPFAM" id="SSF53474">
    <property type="entry name" value="alpha/beta-Hydrolases"/>
    <property type="match status" value="1"/>
</dbReference>
<dbReference type="PIRSF" id="PIRSF029171">
    <property type="entry name" value="Esterase_LipA"/>
    <property type="match status" value="1"/>
</dbReference>
<dbReference type="PANTHER" id="PTHR34853:SF1">
    <property type="entry name" value="LIPASE 5"/>
    <property type="match status" value="1"/>
</dbReference>
<gene>
    <name evidence="2" type="ORF">O4213_00485</name>
</gene>
<dbReference type="RefSeq" id="WP_301568891.1">
    <property type="nucleotide sequence ID" value="NZ_JAPWIE010000001.1"/>
</dbReference>
<dbReference type="EMBL" id="JAPWIE010000001">
    <property type="protein sequence ID" value="MCZ4548439.1"/>
    <property type="molecule type" value="Genomic_DNA"/>
</dbReference>